<accession>A0ABW8NF06</accession>
<dbReference type="Proteomes" id="UP001620597">
    <property type="component" value="Unassembled WGS sequence"/>
</dbReference>
<organism evidence="2 3">
    <name type="scientific">Oceanobacter antarcticus</name>
    <dbReference type="NCBI Taxonomy" id="3133425"/>
    <lineage>
        <taxon>Bacteria</taxon>
        <taxon>Pseudomonadati</taxon>
        <taxon>Pseudomonadota</taxon>
        <taxon>Gammaproteobacteria</taxon>
        <taxon>Oceanospirillales</taxon>
        <taxon>Oceanospirillaceae</taxon>
        <taxon>Oceanobacter</taxon>
    </lineage>
</organism>
<dbReference type="InterPro" id="IPR001753">
    <property type="entry name" value="Enoyl-CoA_hydra/iso"/>
</dbReference>
<proteinExistence type="inferred from homology"/>
<gene>
    <name evidence="2" type="ORF">WG929_03655</name>
</gene>
<evidence type="ECO:0000313" key="3">
    <source>
        <dbReference type="Proteomes" id="UP001620597"/>
    </source>
</evidence>
<evidence type="ECO:0000256" key="1">
    <source>
        <dbReference type="ARBA" id="ARBA00005254"/>
    </source>
</evidence>
<dbReference type="Pfam" id="PF00378">
    <property type="entry name" value="ECH_1"/>
    <property type="match status" value="1"/>
</dbReference>
<name>A0ABW8NF06_9GAMM</name>
<dbReference type="PANTHER" id="PTHR11941">
    <property type="entry name" value="ENOYL-COA HYDRATASE-RELATED"/>
    <property type="match status" value="1"/>
</dbReference>
<keyword evidence="3" id="KW-1185">Reference proteome</keyword>
<comment type="caution">
    <text evidence="2">The sequence shown here is derived from an EMBL/GenBank/DDBJ whole genome shotgun (WGS) entry which is preliminary data.</text>
</comment>
<dbReference type="Gene3D" id="3.90.226.10">
    <property type="entry name" value="2-enoyl-CoA Hydratase, Chain A, domain 1"/>
    <property type="match status" value="1"/>
</dbReference>
<protein>
    <submittedName>
        <fullName evidence="2">Enoyl-CoA hydratase/isomerase family protein</fullName>
    </submittedName>
</protein>
<dbReference type="EMBL" id="JBBKTX010000003">
    <property type="protein sequence ID" value="MFK4751500.1"/>
    <property type="molecule type" value="Genomic_DNA"/>
</dbReference>
<dbReference type="RefSeq" id="WP_416204954.1">
    <property type="nucleotide sequence ID" value="NZ_JBBKTX010000003.1"/>
</dbReference>
<dbReference type="SUPFAM" id="SSF52096">
    <property type="entry name" value="ClpP/crotonase"/>
    <property type="match status" value="1"/>
</dbReference>
<reference evidence="2 3" key="1">
    <citation type="submission" date="2024-03" db="EMBL/GenBank/DDBJ databases">
        <title>High-quality draft genome sequence of Oceanobacter sp. wDCs-4.</title>
        <authorList>
            <person name="Dong C."/>
        </authorList>
    </citation>
    <scope>NUCLEOTIDE SEQUENCE [LARGE SCALE GENOMIC DNA]</scope>
    <source>
        <strain evidence="3">wDCs-4</strain>
    </source>
</reference>
<comment type="similarity">
    <text evidence="1">Belongs to the enoyl-CoA hydratase/isomerase family.</text>
</comment>
<dbReference type="InterPro" id="IPR029045">
    <property type="entry name" value="ClpP/crotonase-like_dom_sf"/>
</dbReference>
<sequence>MNFSTFSLNQEGALLRVTLENPPINLMSLNMVEELFQLAGRLHSDPSVKVVLFDSADPDFFIAHFDIEDMVKANSDPSKASKYADINALQSLGLSWKALPQITIAEVNGCCRGGGLEFILALDMRFATLDSRFCFPEASSGFLAAGGGATLTALAAGPARALEFLLSSRDFNGEEAERYGLLNRALPAAELDAYLDDLVNLLLARSTSVIAMHKAVLQTVYAPMVEPVFAGLGAENDGMRKGMDSAEMQACVAAALNMPLTREQELNLPATLAGLNSQI</sequence>
<dbReference type="PANTHER" id="PTHR11941:SF54">
    <property type="entry name" value="ENOYL-COA HYDRATASE, MITOCHONDRIAL"/>
    <property type="match status" value="1"/>
</dbReference>
<dbReference type="CDD" id="cd06558">
    <property type="entry name" value="crotonase-like"/>
    <property type="match status" value="1"/>
</dbReference>
<evidence type="ECO:0000313" key="2">
    <source>
        <dbReference type="EMBL" id="MFK4751500.1"/>
    </source>
</evidence>